<dbReference type="EMBL" id="JALLAZ020000998">
    <property type="protein sequence ID" value="KAL3782859.1"/>
    <property type="molecule type" value="Genomic_DNA"/>
</dbReference>
<dbReference type="InterPro" id="IPR001763">
    <property type="entry name" value="Rhodanese-like_dom"/>
</dbReference>
<comment type="caution">
    <text evidence="2">The sequence shown here is derived from an EMBL/GenBank/DDBJ whole genome shotgun (WGS) entry which is preliminary data.</text>
</comment>
<organism evidence="2 3">
    <name type="scientific">Stephanodiscus triporus</name>
    <dbReference type="NCBI Taxonomy" id="2934178"/>
    <lineage>
        <taxon>Eukaryota</taxon>
        <taxon>Sar</taxon>
        <taxon>Stramenopiles</taxon>
        <taxon>Ochrophyta</taxon>
        <taxon>Bacillariophyta</taxon>
        <taxon>Coscinodiscophyceae</taxon>
        <taxon>Thalassiosirophycidae</taxon>
        <taxon>Stephanodiscales</taxon>
        <taxon>Stephanodiscaceae</taxon>
        <taxon>Stephanodiscus</taxon>
    </lineage>
</organism>
<dbReference type="PROSITE" id="PS50206">
    <property type="entry name" value="RHODANESE_3"/>
    <property type="match status" value="1"/>
</dbReference>
<gene>
    <name evidence="2" type="ORF">ACHAW5_010625</name>
</gene>
<dbReference type="SUPFAM" id="SSF52821">
    <property type="entry name" value="Rhodanese/Cell cycle control phosphatase"/>
    <property type="match status" value="1"/>
</dbReference>
<evidence type="ECO:0000313" key="3">
    <source>
        <dbReference type="Proteomes" id="UP001530315"/>
    </source>
</evidence>
<dbReference type="CDD" id="cd00158">
    <property type="entry name" value="RHOD"/>
    <property type="match status" value="1"/>
</dbReference>
<dbReference type="AlphaFoldDB" id="A0ABD3P3K3"/>
<protein>
    <recommendedName>
        <fullName evidence="1">Rhodanese domain-containing protein</fullName>
    </recommendedName>
</protein>
<dbReference type="Pfam" id="PF00581">
    <property type="entry name" value="Rhodanese"/>
    <property type="match status" value="1"/>
</dbReference>
<accession>A0ABD3P3K3</accession>
<name>A0ABD3P3K3_9STRA</name>
<feature type="domain" description="Rhodanese" evidence="1">
    <location>
        <begin position="14"/>
        <end position="106"/>
    </location>
</feature>
<evidence type="ECO:0000259" key="1">
    <source>
        <dbReference type="PROSITE" id="PS50206"/>
    </source>
</evidence>
<dbReference type="Proteomes" id="UP001530315">
    <property type="component" value="Unassembled WGS sequence"/>
</dbReference>
<dbReference type="Gene3D" id="3.40.250.10">
    <property type="entry name" value="Rhodanese-like domain"/>
    <property type="match status" value="1"/>
</dbReference>
<keyword evidence="3" id="KW-1185">Reference proteome</keyword>
<dbReference type="InterPro" id="IPR036873">
    <property type="entry name" value="Rhodanese-like_dom_sf"/>
</dbReference>
<dbReference type="SMART" id="SM00450">
    <property type="entry name" value="RHOD"/>
    <property type="match status" value="1"/>
</dbReference>
<proteinExistence type="predicted"/>
<sequence>MGYATADQVKSAADGPGAVFLDVRNAAEVKEAWLASRPFLHVSCTLDDCSELMARADELLPDKNAPVIVFCRSGRRAGKAKESLEQLGYTKVLNAGGLDDLLGKLE</sequence>
<reference evidence="2 3" key="1">
    <citation type="submission" date="2024-10" db="EMBL/GenBank/DDBJ databases">
        <title>Updated reference genomes for cyclostephanoid diatoms.</title>
        <authorList>
            <person name="Roberts W.R."/>
            <person name="Alverson A.J."/>
        </authorList>
    </citation>
    <scope>NUCLEOTIDE SEQUENCE [LARGE SCALE GENOMIC DNA]</scope>
    <source>
        <strain evidence="2 3">AJA276-08</strain>
    </source>
</reference>
<evidence type="ECO:0000313" key="2">
    <source>
        <dbReference type="EMBL" id="KAL3782859.1"/>
    </source>
</evidence>